<dbReference type="FunFam" id="3.40.50.720:FF:000214">
    <property type="entry name" value="L-xylulose reductase"/>
    <property type="match status" value="1"/>
</dbReference>
<dbReference type="PROSITE" id="PS00061">
    <property type="entry name" value="ADH_SHORT"/>
    <property type="match status" value="1"/>
</dbReference>
<evidence type="ECO:0000256" key="3">
    <source>
        <dbReference type="ARBA" id="ARBA00022857"/>
    </source>
</evidence>
<name>A0A9D4M1K0_DREPO</name>
<keyword evidence="4" id="KW-0560">Oxidoreductase</keyword>
<dbReference type="AlphaFoldDB" id="A0A9D4M1K0"/>
<dbReference type="GO" id="GO:0050038">
    <property type="term" value="F:L-xylulose reductase (NADPH) activity"/>
    <property type="evidence" value="ECO:0007669"/>
    <property type="project" value="TreeGrafter"/>
</dbReference>
<comment type="subunit">
    <text evidence="2">Homotetramer.</text>
</comment>
<dbReference type="PRINTS" id="PR00080">
    <property type="entry name" value="SDRFAMILY"/>
</dbReference>
<comment type="similarity">
    <text evidence="1">Belongs to the short-chain dehydrogenases/reductases (SDR) family.</text>
</comment>
<evidence type="ECO:0000256" key="4">
    <source>
        <dbReference type="ARBA" id="ARBA00023002"/>
    </source>
</evidence>
<dbReference type="InterPro" id="IPR020904">
    <property type="entry name" value="Sc_DH/Rdtase_CS"/>
</dbReference>
<dbReference type="OrthoDB" id="1393670at2759"/>
<dbReference type="EMBL" id="JAIWYP010000002">
    <property type="protein sequence ID" value="KAH3869182.1"/>
    <property type="molecule type" value="Genomic_DNA"/>
</dbReference>
<dbReference type="GO" id="GO:0004090">
    <property type="term" value="F:carbonyl reductase (NADPH) activity"/>
    <property type="evidence" value="ECO:0007669"/>
    <property type="project" value="TreeGrafter"/>
</dbReference>
<accession>A0A9D4M1K0</accession>
<evidence type="ECO:0000256" key="2">
    <source>
        <dbReference type="ARBA" id="ARBA00011881"/>
    </source>
</evidence>
<proteinExistence type="inferred from homology"/>
<gene>
    <name evidence="5" type="ORF">DPMN_032343</name>
</gene>
<evidence type="ECO:0008006" key="7">
    <source>
        <dbReference type="Google" id="ProtNLM"/>
    </source>
</evidence>
<dbReference type="GO" id="GO:0006006">
    <property type="term" value="P:glucose metabolic process"/>
    <property type="evidence" value="ECO:0007669"/>
    <property type="project" value="TreeGrafter"/>
</dbReference>
<keyword evidence="3" id="KW-0521">NADP</keyword>
<evidence type="ECO:0000313" key="5">
    <source>
        <dbReference type="EMBL" id="KAH3869182.1"/>
    </source>
</evidence>
<dbReference type="GO" id="GO:0005997">
    <property type="term" value="P:xylulose metabolic process"/>
    <property type="evidence" value="ECO:0007669"/>
    <property type="project" value="TreeGrafter"/>
</dbReference>
<dbReference type="InterPro" id="IPR002347">
    <property type="entry name" value="SDR_fam"/>
</dbReference>
<dbReference type="InterPro" id="IPR036291">
    <property type="entry name" value="NAD(P)-bd_dom_sf"/>
</dbReference>
<dbReference type="Pfam" id="PF13561">
    <property type="entry name" value="adh_short_C2"/>
    <property type="match status" value="1"/>
</dbReference>
<organism evidence="5 6">
    <name type="scientific">Dreissena polymorpha</name>
    <name type="common">Zebra mussel</name>
    <name type="synonym">Mytilus polymorpha</name>
    <dbReference type="NCBI Taxonomy" id="45954"/>
    <lineage>
        <taxon>Eukaryota</taxon>
        <taxon>Metazoa</taxon>
        <taxon>Spiralia</taxon>
        <taxon>Lophotrochozoa</taxon>
        <taxon>Mollusca</taxon>
        <taxon>Bivalvia</taxon>
        <taxon>Autobranchia</taxon>
        <taxon>Heteroconchia</taxon>
        <taxon>Euheterodonta</taxon>
        <taxon>Imparidentia</taxon>
        <taxon>Neoheterodontei</taxon>
        <taxon>Myida</taxon>
        <taxon>Dreissenoidea</taxon>
        <taxon>Dreissenidae</taxon>
        <taxon>Dreissena</taxon>
    </lineage>
</organism>
<dbReference type="Proteomes" id="UP000828390">
    <property type="component" value="Unassembled WGS sequence"/>
</dbReference>
<dbReference type="Gene3D" id="3.40.50.720">
    <property type="entry name" value="NAD(P)-binding Rossmann-like Domain"/>
    <property type="match status" value="1"/>
</dbReference>
<evidence type="ECO:0000313" key="6">
    <source>
        <dbReference type="Proteomes" id="UP000828390"/>
    </source>
</evidence>
<evidence type="ECO:0000256" key="1">
    <source>
        <dbReference type="ARBA" id="ARBA00006484"/>
    </source>
</evidence>
<keyword evidence="6" id="KW-1185">Reference proteome</keyword>
<dbReference type="InterPro" id="IPR051737">
    <property type="entry name" value="L-xylulose/Carbonyl_redctase"/>
</dbReference>
<sequence>MAEAKSDVCFQGKTALVTGVGKGIGRAIAVRLAALGVKVYGISRTQSDLDELRQEVASIGTRMVDIADWDATRKIVQDLGPIDLLVNNAGITNWTGFLDVTKQELDNMHDINFKAAFNISQVVAQGMVSRGTGGSIVNISSVAGQRAVPNHTCYCTAKAALDMLTMTLAYELGPHKIRVNSVNPTIVLTTLGRKGWSDPVKKANAIKKIPIGRLAEEEDVVEAAVFLLSDRASMINGALLPVDGGMIISCV</sequence>
<dbReference type="PANTHER" id="PTHR44252:SF3">
    <property type="entry name" value="D-ERYTHRULOSE REDUCTASE-RELATED"/>
    <property type="match status" value="1"/>
</dbReference>
<reference evidence="5" key="1">
    <citation type="journal article" date="2019" name="bioRxiv">
        <title>The Genome of the Zebra Mussel, Dreissena polymorpha: A Resource for Invasive Species Research.</title>
        <authorList>
            <person name="McCartney M.A."/>
            <person name="Auch B."/>
            <person name="Kono T."/>
            <person name="Mallez S."/>
            <person name="Zhang Y."/>
            <person name="Obille A."/>
            <person name="Becker A."/>
            <person name="Abrahante J.E."/>
            <person name="Garbe J."/>
            <person name="Badalamenti J.P."/>
            <person name="Herman A."/>
            <person name="Mangelson H."/>
            <person name="Liachko I."/>
            <person name="Sullivan S."/>
            <person name="Sone E.D."/>
            <person name="Koren S."/>
            <person name="Silverstein K.A.T."/>
            <person name="Beckman K.B."/>
            <person name="Gohl D.M."/>
        </authorList>
    </citation>
    <scope>NUCLEOTIDE SEQUENCE</scope>
    <source>
        <strain evidence="5">Duluth1</strain>
        <tissue evidence="5">Whole animal</tissue>
    </source>
</reference>
<protein>
    <recommendedName>
        <fullName evidence="7">L-xylulose reductase</fullName>
    </recommendedName>
</protein>
<comment type="caution">
    <text evidence="5">The sequence shown here is derived from an EMBL/GenBank/DDBJ whole genome shotgun (WGS) entry which is preliminary data.</text>
</comment>
<reference evidence="5" key="2">
    <citation type="submission" date="2020-11" db="EMBL/GenBank/DDBJ databases">
        <authorList>
            <person name="McCartney M.A."/>
            <person name="Auch B."/>
            <person name="Kono T."/>
            <person name="Mallez S."/>
            <person name="Becker A."/>
            <person name="Gohl D.M."/>
            <person name="Silverstein K.A.T."/>
            <person name="Koren S."/>
            <person name="Bechman K.B."/>
            <person name="Herman A."/>
            <person name="Abrahante J.E."/>
            <person name="Garbe J."/>
        </authorList>
    </citation>
    <scope>NUCLEOTIDE SEQUENCE</scope>
    <source>
        <strain evidence="5">Duluth1</strain>
        <tissue evidence="5">Whole animal</tissue>
    </source>
</reference>
<dbReference type="PANTHER" id="PTHR44252">
    <property type="entry name" value="D-ERYTHRULOSE REDUCTASE"/>
    <property type="match status" value="1"/>
</dbReference>
<dbReference type="SUPFAM" id="SSF51735">
    <property type="entry name" value="NAD(P)-binding Rossmann-fold domains"/>
    <property type="match status" value="1"/>
</dbReference>
<dbReference type="NCBIfam" id="NF005559">
    <property type="entry name" value="PRK07231.1"/>
    <property type="match status" value="1"/>
</dbReference>
<dbReference type="PRINTS" id="PR00081">
    <property type="entry name" value="GDHRDH"/>
</dbReference>